<dbReference type="Gene3D" id="2.70.170.10">
    <property type="entry name" value="Neurotransmitter-gated ion-channel ligand-binding domain"/>
    <property type="match status" value="1"/>
</dbReference>
<keyword evidence="5 16" id="KW-0812">Transmembrane</keyword>
<dbReference type="Pfam" id="PF00057">
    <property type="entry name" value="Ldl_recept_a"/>
    <property type="match status" value="1"/>
</dbReference>
<dbReference type="PROSITE" id="PS50068">
    <property type="entry name" value="LDLRA_2"/>
    <property type="match status" value="1"/>
</dbReference>
<evidence type="ECO:0000256" key="10">
    <source>
        <dbReference type="ARBA" id="ARBA00023136"/>
    </source>
</evidence>
<keyword evidence="4" id="KW-1003">Cell membrane</keyword>
<keyword evidence="6" id="KW-0732">Signal</keyword>
<keyword evidence="19" id="KW-1185">Reference proteome</keyword>
<evidence type="ECO:0000256" key="8">
    <source>
        <dbReference type="ARBA" id="ARBA00022989"/>
    </source>
</evidence>
<evidence type="ECO:0000256" key="1">
    <source>
        <dbReference type="ARBA" id="ARBA00004141"/>
    </source>
</evidence>
<dbReference type="AlphaFoldDB" id="A0A423T7P7"/>
<protein>
    <submittedName>
        <fullName evidence="18">Glutamate gated chloride channel alpha 3</fullName>
    </submittedName>
</protein>
<dbReference type="InterPro" id="IPR006028">
    <property type="entry name" value="GABAA/Glycine_rcpt"/>
</dbReference>
<dbReference type="PRINTS" id="PR00253">
    <property type="entry name" value="GABAARECEPTR"/>
</dbReference>
<accession>A0A423T7P7</accession>
<dbReference type="GO" id="GO:0005230">
    <property type="term" value="F:extracellular ligand-gated monoatomic ion channel activity"/>
    <property type="evidence" value="ECO:0007669"/>
    <property type="project" value="InterPro"/>
</dbReference>
<keyword evidence="9" id="KW-0406">Ion transport</keyword>
<evidence type="ECO:0000256" key="13">
    <source>
        <dbReference type="ARBA" id="ARBA00023303"/>
    </source>
</evidence>
<dbReference type="SUPFAM" id="SSF63712">
    <property type="entry name" value="Nicotinic receptor ligand binding domain-like"/>
    <property type="match status" value="1"/>
</dbReference>
<dbReference type="SMART" id="SM00192">
    <property type="entry name" value="LDLa"/>
    <property type="match status" value="1"/>
</dbReference>
<keyword evidence="13" id="KW-0407">Ion channel</keyword>
<dbReference type="InterPro" id="IPR023415">
    <property type="entry name" value="LDLR_class-A_CS"/>
</dbReference>
<dbReference type="SUPFAM" id="SSF90112">
    <property type="entry name" value="Neurotransmitter-gated ion-channel transmembrane pore"/>
    <property type="match status" value="1"/>
</dbReference>
<sequence length="566" mass="65896">MKGTVSHGAWTDNSCRKSFKYCPVCRLVVPNYLRFRGICDSNLYDDRLILTGVKNNKPYFRGYYRSQAISLALTQCESDEFTCNNGNCIPLHEVCDRRAQCTDKSDELNCTLVLRPEGYQPSLPPEAPLSEGPLPVILNITIDSFKEIDAINSRFIVELQIRMIWKDVRLHYLNLKSDRQLNLVLEEAAREMWVPAVDFLNAENNAKSRVDSNSKITIMRTGAKEPDNVEMSREAMIYDGRYSFIRISRKYTATFACTFNFFYYPFNTDFCKMIFRVNRNNKPYVKLIRYGPGVTYDHKDKLNEFFIGRMRMVTYNSQAPYSGQQIIVEMQHLYGSQILTMFVPTTIISLIGYGTFFFKWYDFTNRIMVSLTVLLVLTQLFSQTTDMLPKTSYFKLIDIWFFGSITYTFVVIVVHTAVEYMHVYDHEIEDLHEKLQRAANFYREITPTPTPGISDAVRRFSDSDEPQSKREKKFSRNYLLPVVMKARLLWKAMQRPEAKGDRNPNFWPIVVDKLGNIVTTLVYILLNLIFWTVAFAQHVHEPLMDLDDPSYVDSVENATNRVWPVD</sequence>
<evidence type="ECO:0000256" key="9">
    <source>
        <dbReference type="ARBA" id="ARBA00023065"/>
    </source>
</evidence>
<dbReference type="InterPro" id="IPR006202">
    <property type="entry name" value="Neur_chan_lig-bd"/>
</dbReference>
<comment type="caution">
    <text evidence="18">The sequence shown here is derived from an EMBL/GenBank/DDBJ whole genome shotgun (WGS) entry which is preliminary data.</text>
</comment>
<reference evidence="18 19" key="1">
    <citation type="submission" date="2018-04" db="EMBL/GenBank/DDBJ databases">
        <authorList>
            <person name="Zhang X."/>
            <person name="Yuan J."/>
            <person name="Li F."/>
            <person name="Xiang J."/>
        </authorList>
    </citation>
    <scope>NUCLEOTIDE SEQUENCE [LARGE SCALE GENOMIC DNA]</scope>
    <source>
        <tissue evidence="18">Muscle</tissue>
    </source>
</reference>
<feature type="transmembrane region" description="Helical" evidence="16">
    <location>
        <begin position="514"/>
        <end position="536"/>
    </location>
</feature>
<feature type="disulfide bond" evidence="14">
    <location>
        <begin position="95"/>
        <end position="110"/>
    </location>
</feature>
<dbReference type="SUPFAM" id="SSF57424">
    <property type="entry name" value="LDL receptor-like module"/>
    <property type="match status" value="1"/>
</dbReference>
<dbReference type="Proteomes" id="UP000283509">
    <property type="component" value="Unassembled WGS sequence"/>
</dbReference>
<dbReference type="Gene3D" id="1.20.58.390">
    <property type="entry name" value="Neurotransmitter-gated ion-channel transmembrane domain"/>
    <property type="match status" value="1"/>
</dbReference>
<keyword evidence="8 16" id="KW-1133">Transmembrane helix</keyword>
<comment type="subcellular location">
    <subcellularLocation>
        <location evidence="2">Cell membrane</location>
    </subcellularLocation>
    <subcellularLocation>
        <location evidence="1">Membrane</location>
        <topology evidence="1">Multi-pass membrane protein</topology>
    </subcellularLocation>
</comment>
<keyword evidence="10 16" id="KW-0472">Membrane</keyword>
<feature type="transmembrane region" description="Helical" evidence="16">
    <location>
        <begin position="338"/>
        <end position="357"/>
    </location>
</feature>
<evidence type="ECO:0000256" key="12">
    <source>
        <dbReference type="ARBA" id="ARBA00023180"/>
    </source>
</evidence>
<keyword evidence="11 14" id="KW-1015">Disulfide bond</keyword>
<dbReference type="FunFam" id="4.10.400.10:FF:000034">
    <property type="entry name" value="Low-density lipoprotein receptor-related protein 2"/>
    <property type="match status" value="1"/>
</dbReference>
<dbReference type="Gene3D" id="4.10.400.10">
    <property type="entry name" value="Low-density Lipoprotein Receptor"/>
    <property type="match status" value="1"/>
</dbReference>
<organism evidence="18 19">
    <name type="scientific">Penaeus vannamei</name>
    <name type="common">Whiteleg shrimp</name>
    <name type="synonym">Litopenaeus vannamei</name>
    <dbReference type="NCBI Taxonomy" id="6689"/>
    <lineage>
        <taxon>Eukaryota</taxon>
        <taxon>Metazoa</taxon>
        <taxon>Ecdysozoa</taxon>
        <taxon>Arthropoda</taxon>
        <taxon>Crustacea</taxon>
        <taxon>Multicrustacea</taxon>
        <taxon>Malacostraca</taxon>
        <taxon>Eumalacostraca</taxon>
        <taxon>Eucarida</taxon>
        <taxon>Decapoda</taxon>
        <taxon>Dendrobranchiata</taxon>
        <taxon>Penaeoidea</taxon>
        <taxon>Penaeidae</taxon>
        <taxon>Penaeus</taxon>
    </lineage>
</organism>
<evidence type="ECO:0000256" key="6">
    <source>
        <dbReference type="ARBA" id="ARBA00022729"/>
    </source>
</evidence>
<dbReference type="GO" id="GO:0004888">
    <property type="term" value="F:transmembrane signaling receptor activity"/>
    <property type="evidence" value="ECO:0007669"/>
    <property type="project" value="InterPro"/>
</dbReference>
<evidence type="ECO:0000256" key="4">
    <source>
        <dbReference type="ARBA" id="ARBA00022475"/>
    </source>
</evidence>
<dbReference type="InterPro" id="IPR036055">
    <property type="entry name" value="LDL_receptor-like_sf"/>
</dbReference>
<feature type="region of interest" description="Disordered" evidence="15">
    <location>
        <begin position="449"/>
        <end position="472"/>
    </location>
</feature>
<dbReference type="InterPro" id="IPR036734">
    <property type="entry name" value="Neur_chan_lig-bd_sf"/>
</dbReference>
<dbReference type="GO" id="GO:0005886">
    <property type="term" value="C:plasma membrane"/>
    <property type="evidence" value="ECO:0007669"/>
    <property type="project" value="UniProtKB-SubCell"/>
</dbReference>
<evidence type="ECO:0000256" key="3">
    <source>
        <dbReference type="ARBA" id="ARBA00022448"/>
    </source>
</evidence>
<dbReference type="InterPro" id="IPR002172">
    <property type="entry name" value="LDrepeatLR_classA_rpt"/>
</dbReference>
<feature type="transmembrane region" description="Helical" evidence="16">
    <location>
        <begin position="393"/>
        <end position="418"/>
    </location>
</feature>
<dbReference type="Pfam" id="PF02931">
    <property type="entry name" value="Neur_chan_LBD"/>
    <property type="match status" value="1"/>
</dbReference>
<dbReference type="InterPro" id="IPR036719">
    <property type="entry name" value="Neuro-gated_channel_TM_sf"/>
</dbReference>
<dbReference type="EMBL" id="QCYY01002151">
    <property type="protein sequence ID" value="ROT72472.1"/>
    <property type="molecule type" value="Genomic_DNA"/>
</dbReference>
<reference evidence="18 19" key="2">
    <citation type="submission" date="2019-01" db="EMBL/GenBank/DDBJ databases">
        <title>The decoding of complex shrimp genome reveals the adaptation for benthos swimmer, frequently molting mechanism and breeding impact on genome.</title>
        <authorList>
            <person name="Sun Y."/>
            <person name="Gao Y."/>
            <person name="Yu Y."/>
        </authorList>
    </citation>
    <scope>NUCLEOTIDE SEQUENCE [LARGE SCALE GENOMIC DNA]</scope>
    <source>
        <tissue evidence="18">Muscle</tissue>
    </source>
</reference>
<evidence type="ECO:0000256" key="15">
    <source>
        <dbReference type="SAM" id="MobiDB-lite"/>
    </source>
</evidence>
<evidence type="ECO:0000256" key="2">
    <source>
        <dbReference type="ARBA" id="ARBA00004236"/>
    </source>
</evidence>
<evidence type="ECO:0000313" key="19">
    <source>
        <dbReference type="Proteomes" id="UP000283509"/>
    </source>
</evidence>
<feature type="disulfide bond" evidence="14">
    <location>
        <begin position="83"/>
        <end position="101"/>
    </location>
</feature>
<keyword evidence="12" id="KW-0325">Glycoprotein</keyword>
<evidence type="ECO:0000256" key="14">
    <source>
        <dbReference type="PROSITE-ProRule" id="PRU00124"/>
    </source>
</evidence>
<evidence type="ECO:0000256" key="16">
    <source>
        <dbReference type="SAM" id="Phobius"/>
    </source>
</evidence>
<dbReference type="InterPro" id="IPR006201">
    <property type="entry name" value="Neur_channel"/>
</dbReference>
<dbReference type="OrthoDB" id="6368456at2759"/>
<evidence type="ECO:0000256" key="7">
    <source>
        <dbReference type="ARBA" id="ARBA00022737"/>
    </source>
</evidence>
<evidence type="ECO:0000256" key="5">
    <source>
        <dbReference type="ARBA" id="ARBA00022692"/>
    </source>
</evidence>
<evidence type="ECO:0000313" key="18">
    <source>
        <dbReference type="EMBL" id="ROT72472.1"/>
    </source>
</evidence>
<dbReference type="PROSITE" id="PS01209">
    <property type="entry name" value="LDLRA_1"/>
    <property type="match status" value="1"/>
</dbReference>
<keyword evidence="3" id="KW-0813">Transport</keyword>
<dbReference type="InterPro" id="IPR038050">
    <property type="entry name" value="Neuro_actylchol_rec"/>
</dbReference>
<evidence type="ECO:0000256" key="11">
    <source>
        <dbReference type="ARBA" id="ARBA00023157"/>
    </source>
</evidence>
<evidence type="ECO:0000259" key="17">
    <source>
        <dbReference type="Pfam" id="PF02931"/>
    </source>
</evidence>
<gene>
    <name evidence="18" type="ORF">C7M84_009142</name>
</gene>
<feature type="domain" description="Neurotransmitter-gated ion-channel ligand-binding" evidence="17">
    <location>
        <begin position="118"/>
        <end position="304"/>
    </location>
</feature>
<name>A0A423T7P7_PENVA</name>
<dbReference type="PANTHER" id="PTHR18945">
    <property type="entry name" value="NEUROTRANSMITTER GATED ION CHANNEL"/>
    <property type="match status" value="1"/>
</dbReference>
<proteinExistence type="predicted"/>
<dbReference type="CDD" id="cd00112">
    <property type="entry name" value="LDLa"/>
    <property type="match status" value="1"/>
</dbReference>
<keyword evidence="7" id="KW-0677">Repeat</keyword>
<feature type="disulfide bond" evidence="14">
    <location>
        <begin position="76"/>
        <end position="88"/>
    </location>
</feature>
<feature type="compositionally biased region" description="Basic and acidic residues" evidence="15">
    <location>
        <begin position="456"/>
        <end position="469"/>
    </location>
</feature>
<feature type="transmembrane region" description="Helical" evidence="16">
    <location>
        <begin position="363"/>
        <end position="381"/>
    </location>
</feature>